<dbReference type="CDD" id="cd18787">
    <property type="entry name" value="SF2_C_DEAD"/>
    <property type="match status" value="1"/>
</dbReference>
<dbReference type="OrthoDB" id="3370at2759"/>
<dbReference type="InterPro" id="IPR027417">
    <property type="entry name" value="P-loop_NTPase"/>
</dbReference>
<dbReference type="InterPro" id="IPR011545">
    <property type="entry name" value="DEAD/DEAH_box_helicase_dom"/>
</dbReference>
<dbReference type="InterPro" id="IPR014001">
    <property type="entry name" value="Helicase_ATP-bd"/>
</dbReference>
<evidence type="ECO:0000259" key="9">
    <source>
        <dbReference type="PROSITE" id="PS51192"/>
    </source>
</evidence>
<dbReference type="PANTHER" id="PTHR24031">
    <property type="entry name" value="RNA HELICASE"/>
    <property type="match status" value="1"/>
</dbReference>
<protein>
    <recommendedName>
        <fullName evidence="7">ATP-dependent RNA helicase</fullName>
        <ecNumber evidence="7">3.6.4.13</ecNumber>
    </recommendedName>
</protein>
<comment type="domain">
    <text evidence="7">The Q motif is unique to and characteristic of the DEAD box family of RNA helicases and controls ATP binding and hydrolysis.</text>
</comment>
<comment type="function">
    <text evidence="7">RNA helicase.</text>
</comment>
<evidence type="ECO:0000259" key="10">
    <source>
        <dbReference type="PROSITE" id="PS51194"/>
    </source>
</evidence>
<keyword evidence="3 6" id="KW-0347">Helicase</keyword>
<evidence type="ECO:0000256" key="5">
    <source>
        <dbReference type="ARBA" id="ARBA00022884"/>
    </source>
</evidence>
<dbReference type="Pfam" id="PF00270">
    <property type="entry name" value="DEAD"/>
    <property type="match status" value="1"/>
</dbReference>
<dbReference type="GO" id="GO:0003724">
    <property type="term" value="F:RNA helicase activity"/>
    <property type="evidence" value="ECO:0007669"/>
    <property type="project" value="UniProtKB-EC"/>
</dbReference>
<dbReference type="EC" id="3.6.4.13" evidence="7"/>
<evidence type="ECO:0000256" key="4">
    <source>
        <dbReference type="ARBA" id="ARBA00022840"/>
    </source>
</evidence>
<keyword evidence="12" id="KW-1185">Reference proteome</keyword>
<feature type="compositionally biased region" description="Pro residues" evidence="8">
    <location>
        <begin position="29"/>
        <end position="42"/>
    </location>
</feature>
<dbReference type="EMBL" id="KN881648">
    <property type="protein sequence ID" value="KIY51814.1"/>
    <property type="molecule type" value="Genomic_DNA"/>
</dbReference>
<dbReference type="Pfam" id="PF00271">
    <property type="entry name" value="Helicase_C"/>
    <property type="match status" value="1"/>
</dbReference>
<dbReference type="GO" id="GO:0005524">
    <property type="term" value="F:ATP binding"/>
    <property type="evidence" value="ECO:0007669"/>
    <property type="project" value="UniProtKB-UniRule"/>
</dbReference>
<evidence type="ECO:0000256" key="7">
    <source>
        <dbReference type="RuleBase" id="RU365068"/>
    </source>
</evidence>
<comment type="similarity">
    <text evidence="6">Belongs to the DEAD box helicase family.</text>
</comment>
<gene>
    <name evidence="11" type="ORF">FISHEDRAFT_36389</name>
</gene>
<keyword evidence="5 7" id="KW-0694">RNA-binding</keyword>
<keyword evidence="1 6" id="KW-0547">Nucleotide-binding</keyword>
<evidence type="ECO:0000256" key="6">
    <source>
        <dbReference type="RuleBase" id="RU000492"/>
    </source>
</evidence>
<feature type="domain" description="Helicase ATP-binding" evidence="9">
    <location>
        <begin position="125"/>
        <end position="355"/>
    </location>
</feature>
<dbReference type="InterPro" id="IPR001650">
    <property type="entry name" value="Helicase_C-like"/>
</dbReference>
<dbReference type="PROSITE" id="PS51194">
    <property type="entry name" value="HELICASE_CTER"/>
    <property type="match status" value="1"/>
</dbReference>
<evidence type="ECO:0000256" key="8">
    <source>
        <dbReference type="SAM" id="MobiDB-lite"/>
    </source>
</evidence>
<sequence length="657" mass="72720">MSHDNLLHDVSENTSPPDEAETAEKRLPSPAPTSLPRFEPPILPDASSTADLALQGVDRALAQATIIDAKEVLPIPVAEDDDGGTRLSARTRRRLHDLGITELFAVQTALLPSLLPSGLLRNGLYIPYNPPSDVCVSAPTGSGKTLAYVLPIIETLSGRIVTRLRALIVVPTRDLVAQVKETFEVLAKSRGLKIGTATGQHSFAHEQAQLVADRTSVLRGGSSKVDILICTPGRLIDHLKGTPNFSLQHLRFLVIDEADRLLAQSFQDWLAQVLAATKPSSESPPGETVLSSTPPVDVLLPLADAVAPSFEEVHSTSGFPIEIRESSCQKLLFSATLTQDPGKIAALQLHDPKYYVVQSRGTRIIEADAAQEDSGSGLLNVIMEKFSMPHTLTEHMTVCDSAQKPLVFIYLVRVHNIRNALVFTKSAESTARLVHLFGFFEQERSKGTANGADAQLTVRAYSSDLAASERKSILEKFKSQEIHILVCSDLISRGIDISHVSHVVSYDAPVDMRKYVHRVGRTARAGRTGDAWTLVEEQEARSFKNMMKSADHLDRLQKVKVREKELSGLMGYYRVRGIVMNDDQIFLTKSSDRTRASQRCLCEVRWNYILLFSLRGLYTKVNTIIDSRYIYEICSYRMLCLYKGPCVQDRKRRRSAL</sequence>
<accession>A0A0D7AJ84</accession>
<dbReference type="CDD" id="cd17956">
    <property type="entry name" value="DEADc_DDX51"/>
    <property type="match status" value="1"/>
</dbReference>
<dbReference type="Proteomes" id="UP000054144">
    <property type="component" value="Unassembled WGS sequence"/>
</dbReference>
<keyword evidence="4 6" id="KW-0067">ATP-binding</keyword>
<feature type="compositionally biased region" description="Basic and acidic residues" evidence="8">
    <location>
        <begin position="1"/>
        <end position="11"/>
    </location>
</feature>
<dbReference type="Gene3D" id="3.40.50.300">
    <property type="entry name" value="P-loop containing nucleotide triphosphate hydrolases"/>
    <property type="match status" value="2"/>
</dbReference>
<dbReference type="GO" id="GO:0016787">
    <property type="term" value="F:hydrolase activity"/>
    <property type="evidence" value="ECO:0007669"/>
    <property type="project" value="UniProtKB-KW"/>
</dbReference>
<dbReference type="SMART" id="SM00490">
    <property type="entry name" value="HELICc"/>
    <property type="match status" value="1"/>
</dbReference>
<dbReference type="AlphaFoldDB" id="A0A0D7AJ84"/>
<evidence type="ECO:0000256" key="3">
    <source>
        <dbReference type="ARBA" id="ARBA00022806"/>
    </source>
</evidence>
<dbReference type="PROSITE" id="PS51192">
    <property type="entry name" value="HELICASE_ATP_BIND_1"/>
    <property type="match status" value="1"/>
</dbReference>
<evidence type="ECO:0000256" key="1">
    <source>
        <dbReference type="ARBA" id="ARBA00022741"/>
    </source>
</evidence>
<evidence type="ECO:0000313" key="11">
    <source>
        <dbReference type="EMBL" id="KIY51814.1"/>
    </source>
</evidence>
<evidence type="ECO:0000256" key="2">
    <source>
        <dbReference type="ARBA" id="ARBA00022801"/>
    </source>
</evidence>
<comment type="catalytic activity">
    <reaction evidence="7">
        <text>ATP + H2O = ADP + phosphate + H(+)</text>
        <dbReference type="Rhea" id="RHEA:13065"/>
        <dbReference type="ChEBI" id="CHEBI:15377"/>
        <dbReference type="ChEBI" id="CHEBI:15378"/>
        <dbReference type="ChEBI" id="CHEBI:30616"/>
        <dbReference type="ChEBI" id="CHEBI:43474"/>
        <dbReference type="ChEBI" id="CHEBI:456216"/>
        <dbReference type="EC" id="3.6.4.13"/>
    </reaction>
</comment>
<keyword evidence="2 6" id="KW-0378">Hydrolase</keyword>
<feature type="domain" description="Helicase C-terminal" evidence="10">
    <location>
        <begin position="391"/>
        <end position="567"/>
    </location>
</feature>
<proteinExistence type="inferred from homology"/>
<dbReference type="PROSITE" id="PS00039">
    <property type="entry name" value="DEAD_ATP_HELICASE"/>
    <property type="match status" value="1"/>
</dbReference>
<feature type="region of interest" description="Disordered" evidence="8">
    <location>
        <begin position="1"/>
        <end position="42"/>
    </location>
</feature>
<dbReference type="GO" id="GO:0003723">
    <property type="term" value="F:RNA binding"/>
    <property type="evidence" value="ECO:0007669"/>
    <property type="project" value="UniProtKB-UniRule"/>
</dbReference>
<name>A0A0D7AJ84_9AGAR</name>
<organism evidence="11 12">
    <name type="scientific">Fistulina hepatica ATCC 64428</name>
    <dbReference type="NCBI Taxonomy" id="1128425"/>
    <lineage>
        <taxon>Eukaryota</taxon>
        <taxon>Fungi</taxon>
        <taxon>Dikarya</taxon>
        <taxon>Basidiomycota</taxon>
        <taxon>Agaricomycotina</taxon>
        <taxon>Agaricomycetes</taxon>
        <taxon>Agaricomycetidae</taxon>
        <taxon>Agaricales</taxon>
        <taxon>Fistulinaceae</taxon>
        <taxon>Fistulina</taxon>
    </lineage>
</organism>
<evidence type="ECO:0000313" key="12">
    <source>
        <dbReference type="Proteomes" id="UP000054144"/>
    </source>
</evidence>
<dbReference type="SUPFAM" id="SSF52540">
    <property type="entry name" value="P-loop containing nucleoside triphosphate hydrolases"/>
    <property type="match status" value="1"/>
</dbReference>
<reference evidence="11 12" key="1">
    <citation type="journal article" date="2015" name="Fungal Genet. Biol.">
        <title>Evolution of novel wood decay mechanisms in Agaricales revealed by the genome sequences of Fistulina hepatica and Cylindrobasidium torrendii.</title>
        <authorList>
            <person name="Floudas D."/>
            <person name="Held B.W."/>
            <person name="Riley R."/>
            <person name="Nagy L.G."/>
            <person name="Koehler G."/>
            <person name="Ransdell A.S."/>
            <person name="Younus H."/>
            <person name="Chow J."/>
            <person name="Chiniquy J."/>
            <person name="Lipzen A."/>
            <person name="Tritt A."/>
            <person name="Sun H."/>
            <person name="Haridas S."/>
            <person name="LaButti K."/>
            <person name="Ohm R.A."/>
            <person name="Kues U."/>
            <person name="Blanchette R.A."/>
            <person name="Grigoriev I.V."/>
            <person name="Minto R.E."/>
            <person name="Hibbett D.S."/>
        </authorList>
    </citation>
    <scope>NUCLEOTIDE SEQUENCE [LARGE SCALE GENOMIC DNA]</scope>
    <source>
        <strain evidence="11 12">ATCC 64428</strain>
    </source>
</reference>
<dbReference type="InterPro" id="IPR000629">
    <property type="entry name" value="RNA-helicase_DEAD-box_CS"/>
</dbReference>
<dbReference type="SMART" id="SM00487">
    <property type="entry name" value="DEXDc"/>
    <property type="match status" value="1"/>
</dbReference>